<dbReference type="Pfam" id="PF07508">
    <property type="entry name" value="Recombinase"/>
    <property type="match status" value="1"/>
</dbReference>
<feature type="domain" description="Recombinase zinc beta ribbon" evidence="4">
    <location>
        <begin position="115"/>
        <end position="169"/>
    </location>
</feature>
<evidence type="ECO:0000256" key="1">
    <source>
        <dbReference type="ARBA" id="ARBA00023125"/>
    </source>
</evidence>
<organism evidence="6 7">
    <name type="scientific">Eubacterium plexicaudatum ASF492</name>
    <dbReference type="NCBI Taxonomy" id="1235802"/>
    <lineage>
        <taxon>Bacteria</taxon>
        <taxon>Bacillati</taxon>
        <taxon>Bacillota</taxon>
        <taxon>Clostridia</taxon>
        <taxon>Eubacteriales</taxon>
        <taxon>Eubacteriaceae</taxon>
        <taxon>Eubacterium</taxon>
    </lineage>
</organism>
<feature type="domain" description="DUF4368" evidence="5">
    <location>
        <begin position="274"/>
        <end position="303"/>
    </location>
</feature>
<dbReference type="STRING" id="1235802.C823_00573"/>
<proteinExistence type="predicted"/>
<dbReference type="InterPro" id="IPR011109">
    <property type="entry name" value="DNA_bind_recombinase_dom"/>
</dbReference>
<evidence type="ECO:0000259" key="5">
    <source>
        <dbReference type="Pfam" id="PF14287"/>
    </source>
</evidence>
<dbReference type="Pfam" id="PF14287">
    <property type="entry name" value="DUF4368"/>
    <property type="match status" value="1"/>
</dbReference>
<dbReference type="Gene3D" id="3.90.1750.20">
    <property type="entry name" value="Putative Large Serine Recombinase, Chain B, Domain 2"/>
    <property type="match status" value="1"/>
</dbReference>
<dbReference type="PANTHER" id="PTHR30461">
    <property type="entry name" value="DNA-INVERTASE FROM LAMBDOID PROPHAGE"/>
    <property type="match status" value="1"/>
</dbReference>
<keyword evidence="2" id="KW-0233">DNA recombination</keyword>
<comment type="caution">
    <text evidence="6">The sequence shown here is derived from an EMBL/GenBank/DDBJ whole genome shotgun (WGS) entry which is preliminary data.</text>
</comment>
<evidence type="ECO:0000259" key="4">
    <source>
        <dbReference type="Pfam" id="PF13408"/>
    </source>
</evidence>
<dbReference type="InterPro" id="IPR050639">
    <property type="entry name" value="SSR_resolvase"/>
</dbReference>
<dbReference type="EMBL" id="AQFT01000015">
    <property type="protein sequence ID" value="EMZ37085.1"/>
    <property type="molecule type" value="Genomic_DNA"/>
</dbReference>
<dbReference type="PANTHER" id="PTHR30461:SF2">
    <property type="entry name" value="SERINE RECOMBINASE PINE-RELATED"/>
    <property type="match status" value="1"/>
</dbReference>
<keyword evidence="7" id="KW-1185">Reference proteome</keyword>
<dbReference type="InterPro" id="IPR025827">
    <property type="entry name" value="Zn_ribbon_recom_dom"/>
</dbReference>
<dbReference type="GO" id="GO:0003677">
    <property type="term" value="F:DNA binding"/>
    <property type="evidence" value="ECO:0007669"/>
    <property type="project" value="UniProtKB-KW"/>
</dbReference>
<accession>N2BFA5</accession>
<dbReference type="AlphaFoldDB" id="N2BFA5"/>
<dbReference type="Pfam" id="PF13408">
    <property type="entry name" value="Zn_ribbon_recom"/>
    <property type="match status" value="1"/>
</dbReference>
<dbReference type="HOGENOM" id="CLU_010686_18_6_9"/>
<gene>
    <name evidence="6" type="ORF">C823_00573</name>
</gene>
<dbReference type="Proteomes" id="UP000012589">
    <property type="component" value="Unassembled WGS sequence"/>
</dbReference>
<evidence type="ECO:0008006" key="8">
    <source>
        <dbReference type="Google" id="ProtNLM"/>
    </source>
</evidence>
<dbReference type="InterPro" id="IPR038109">
    <property type="entry name" value="DNA_bind_recomb_sf"/>
</dbReference>
<keyword evidence="1" id="KW-0238">DNA-binding</keyword>
<dbReference type="GO" id="GO:0000150">
    <property type="term" value="F:DNA strand exchange activity"/>
    <property type="evidence" value="ECO:0007669"/>
    <property type="project" value="InterPro"/>
</dbReference>
<name>N2BFA5_9FIRM</name>
<protein>
    <recommendedName>
        <fullName evidence="8">Recombinase domain-containing protein</fullName>
    </recommendedName>
</protein>
<dbReference type="eggNOG" id="COG1961">
    <property type="taxonomic scope" value="Bacteria"/>
</dbReference>
<evidence type="ECO:0000313" key="6">
    <source>
        <dbReference type="EMBL" id="EMZ37085.1"/>
    </source>
</evidence>
<reference evidence="6 7" key="1">
    <citation type="journal article" date="2014" name="Genome Announc.">
        <title>Draft genome sequences of the altered schaedler flora, a defined bacterial community from gnotobiotic mice.</title>
        <authorList>
            <person name="Wannemuehler M.J."/>
            <person name="Overstreet A.M."/>
            <person name="Ward D.V."/>
            <person name="Phillips G.J."/>
        </authorList>
    </citation>
    <scope>NUCLEOTIDE SEQUENCE [LARGE SCALE GENOMIC DNA]</scope>
    <source>
        <strain evidence="6 7">ASF492</strain>
    </source>
</reference>
<evidence type="ECO:0000259" key="3">
    <source>
        <dbReference type="Pfam" id="PF07508"/>
    </source>
</evidence>
<evidence type="ECO:0000313" key="7">
    <source>
        <dbReference type="Proteomes" id="UP000012589"/>
    </source>
</evidence>
<sequence length="330" mass="38180">MSQKEINPKAYKMLRFGHEVPADFNTKWNYVTVRTILTNYAYVGDSVHNRYKRVNGKQVKIPKEEWVVVEGTHEALVSREDFERVQELLAGNAERFHSTHGENGYDHARFNFLGKKIICADCGKVMGFRTEGVKHDKKFYRCKTYLQSTHGSCTNHKVSLEEVNQAVFGTVTAHMRLCIDAEETVRRMNAKAGSLRKYDIYGKEADRIRKELRKETDVKAGVFEDYKDGLIDEEQYVQISGKYAEKIRELSARLVEVQKAQAEHSSEYRIDGGWKAAVDKYLDMQSLTREMVEAFVDKVVVHEDACVEVYLKYDDVLEELLRIRAEREAV</sequence>
<feature type="domain" description="Recombinase" evidence="3">
    <location>
        <begin position="24"/>
        <end position="92"/>
    </location>
</feature>
<dbReference type="PATRIC" id="fig|1235802.3.peg.600"/>
<evidence type="ECO:0000256" key="2">
    <source>
        <dbReference type="ARBA" id="ARBA00023172"/>
    </source>
</evidence>
<dbReference type="InterPro" id="IPR025378">
    <property type="entry name" value="DUF4368"/>
</dbReference>